<evidence type="ECO:0000313" key="3">
    <source>
        <dbReference type="Proteomes" id="UP000257109"/>
    </source>
</evidence>
<dbReference type="EMBL" id="QJKJ01013021">
    <property type="protein sequence ID" value="RDX67378.1"/>
    <property type="molecule type" value="Genomic_DNA"/>
</dbReference>
<dbReference type="Gene3D" id="3.30.420.10">
    <property type="entry name" value="Ribonuclease H-like superfamily/Ribonuclease H"/>
    <property type="match status" value="1"/>
</dbReference>
<dbReference type="AlphaFoldDB" id="A0A371EMW3"/>
<dbReference type="GO" id="GO:0015074">
    <property type="term" value="P:DNA integration"/>
    <property type="evidence" value="ECO:0007669"/>
    <property type="project" value="InterPro"/>
</dbReference>
<dbReference type="SUPFAM" id="SSF53098">
    <property type="entry name" value="Ribonuclease H-like"/>
    <property type="match status" value="1"/>
</dbReference>
<gene>
    <name evidence="2" type="ORF">CR513_53751</name>
</gene>
<feature type="non-terminal residue" evidence="2">
    <location>
        <position position="1"/>
    </location>
</feature>
<protein>
    <recommendedName>
        <fullName evidence="1">Integrase catalytic domain-containing protein</fullName>
    </recommendedName>
</protein>
<dbReference type="PROSITE" id="PS50994">
    <property type="entry name" value="INTEGRASE"/>
    <property type="match status" value="1"/>
</dbReference>
<reference evidence="2" key="1">
    <citation type="submission" date="2018-05" db="EMBL/GenBank/DDBJ databases">
        <title>Draft genome of Mucuna pruriens seed.</title>
        <authorList>
            <person name="Nnadi N.E."/>
            <person name="Vos R."/>
            <person name="Hasami M.H."/>
            <person name="Devisetty U.K."/>
            <person name="Aguiy J.C."/>
        </authorList>
    </citation>
    <scope>NUCLEOTIDE SEQUENCE [LARGE SCALE GENOMIC DNA]</scope>
    <source>
        <strain evidence="2">JCA_2017</strain>
    </source>
</reference>
<dbReference type="PANTHER" id="PTHR37984:SF5">
    <property type="entry name" value="PROTEIN NYNRIN-LIKE"/>
    <property type="match status" value="1"/>
</dbReference>
<comment type="caution">
    <text evidence="2">The sequence shown here is derived from an EMBL/GenBank/DDBJ whole genome shotgun (WGS) entry which is preliminary data.</text>
</comment>
<dbReference type="Proteomes" id="UP000257109">
    <property type="component" value="Unassembled WGS sequence"/>
</dbReference>
<dbReference type="InterPro" id="IPR012337">
    <property type="entry name" value="RNaseH-like_sf"/>
</dbReference>
<dbReference type="InterPro" id="IPR001584">
    <property type="entry name" value="Integrase_cat-core"/>
</dbReference>
<name>A0A371EMW3_MUCPR</name>
<dbReference type="GO" id="GO:0003676">
    <property type="term" value="F:nucleic acid binding"/>
    <property type="evidence" value="ECO:0007669"/>
    <property type="project" value="InterPro"/>
</dbReference>
<dbReference type="PANTHER" id="PTHR37984">
    <property type="entry name" value="PROTEIN CBG26694"/>
    <property type="match status" value="1"/>
</dbReference>
<evidence type="ECO:0000259" key="1">
    <source>
        <dbReference type="PROSITE" id="PS50994"/>
    </source>
</evidence>
<organism evidence="2 3">
    <name type="scientific">Mucuna pruriens</name>
    <name type="common">Velvet bean</name>
    <name type="synonym">Dolichos pruriens</name>
    <dbReference type="NCBI Taxonomy" id="157652"/>
    <lineage>
        <taxon>Eukaryota</taxon>
        <taxon>Viridiplantae</taxon>
        <taxon>Streptophyta</taxon>
        <taxon>Embryophyta</taxon>
        <taxon>Tracheophyta</taxon>
        <taxon>Spermatophyta</taxon>
        <taxon>Magnoliopsida</taxon>
        <taxon>eudicotyledons</taxon>
        <taxon>Gunneridae</taxon>
        <taxon>Pentapetalae</taxon>
        <taxon>rosids</taxon>
        <taxon>fabids</taxon>
        <taxon>Fabales</taxon>
        <taxon>Fabaceae</taxon>
        <taxon>Papilionoideae</taxon>
        <taxon>50 kb inversion clade</taxon>
        <taxon>NPAAA clade</taxon>
        <taxon>indigoferoid/millettioid clade</taxon>
        <taxon>Phaseoleae</taxon>
        <taxon>Mucuna</taxon>
    </lineage>
</organism>
<keyword evidence="3" id="KW-1185">Reference proteome</keyword>
<dbReference type="OrthoDB" id="1433105at2759"/>
<accession>A0A371EMW3</accession>
<proteinExistence type="predicted"/>
<dbReference type="Pfam" id="PF00665">
    <property type="entry name" value="rve"/>
    <property type="match status" value="1"/>
</dbReference>
<evidence type="ECO:0000313" key="2">
    <source>
        <dbReference type="EMBL" id="RDX67378.1"/>
    </source>
</evidence>
<dbReference type="InterPro" id="IPR050951">
    <property type="entry name" value="Retrovirus_Pol_polyprotein"/>
</dbReference>
<sequence length="98" mass="11381">MDYFTKWIKVEVVASISAKRVRHFYWKKIIYRFGLPVVIVTNNGTEFTMWVVTEFCAQYGIKQSFTSIEHPQSNGQAVTKNKVILSGLHKRLEEAKGR</sequence>
<feature type="domain" description="Integrase catalytic" evidence="1">
    <location>
        <begin position="1"/>
        <end position="98"/>
    </location>
</feature>
<dbReference type="InterPro" id="IPR036397">
    <property type="entry name" value="RNaseH_sf"/>
</dbReference>